<dbReference type="Gene3D" id="3.40.630.30">
    <property type="match status" value="1"/>
</dbReference>
<evidence type="ECO:0000313" key="4">
    <source>
        <dbReference type="EMBL" id="SFH38566.1"/>
    </source>
</evidence>
<evidence type="ECO:0000259" key="3">
    <source>
        <dbReference type="PROSITE" id="PS51186"/>
    </source>
</evidence>
<dbReference type="PROSITE" id="PS51186">
    <property type="entry name" value="GNAT"/>
    <property type="match status" value="1"/>
</dbReference>
<dbReference type="OrthoDB" id="9787920at2"/>
<dbReference type="PANTHER" id="PTHR43877">
    <property type="entry name" value="AMINOALKYLPHOSPHONATE N-ACETYLTRANSFERASE-RELATED-RELATED"/>
    <property type="match status" value="1"/>
</dbReference>
<dbReference type="SUPFAM" id="SSF55729">
    <property type="entry name" value="Acyl-CoA N-acyltransferases (Nat)"/>
    <property type="match status" value="1"/>
</dbReference>
<dbReference type="CDD" id="cd04301">
    <property type="entry name" value="NAT_SF"/>
    <property type="match status" value="1"/>
</dbReference>
<accession>A0A1I2ZLT8</accession>
<dbReference type="GO" id="GO:0016747">
    <property type="term" value="F:acyltransferase activity, transferring groups other than amino-acyl groups"/>
    <property type="evidence" value="ECO:0007669"/>
    <property type="project" value="InterPro"/>
</dbReference>
<evidence type="ECO:0000256" key="2">
    <source>
        <dbReference type="ARBA" id="ARBA00023315"/>
    </source>
</evidence>
<sequence>MSPVTDVRCGSADPELAGFLADRINSFNVAKTGIVFGGSVTAAVRDDAGEVMAGVAGWVWGGTCWIESLWVREDRRGSGLGSRLLQVVTEEARTRSCTQIVLHTHSFQAPGFYRRHGFEVVGRADGYPAGHAFLLMRKDIAG</sequence>
<keyword evidence="1 4" id="KW-0808">Transferase</keyword>
<dbReference type="InterPro" id="IPR050832">
    <property type="entry name" value="Bact_Acetyltransf"/>
</dbReference>
<dbReference type="InterPro" id="IPR000182">
    <property type="entry name" value="GNAT_dom"/>
</dbReference>
<evidence type="ECO:0000256" key="1">
    <source>
        <dbReference type="ARBA" id="ARBA00022679"/>
    </source>
</evidence>
<dbReference type="AlphaFoldDB" id="A0A1I2ZLT8"/>
<dbReference type="EMBL" id="FOOI01000016">
    <property type="protein sequence ID" value="SFH38566.1"/>
    <property type="molecule type" value="Genomic_DNA"/>
</dbReference>
<evidence type="ECO:0000313" key="5">
    <source>
        <dbReference type="Proteomes" id="UP000199052"/>
    </source>
</evidence>
<organism evidence="4 5">
    <name type="scientific">Actinopolymorpha cephalotaxi</name>
    <dbReference type="NCBI Taxonomy" id="504797"/>
    <lineage>
        <taxon>Bacteria</taxon>
        <taxon>Bacillati</taxon>
        <taxon>Actinomycetota</taxon>
        <taxon>Actinomycetes</taxon>
        <taxon>Propionibacteriales</taxon>
        <taxon>Actinopolymorphaceae</taxon>
        <taxon>Actinopolymorpha</taxon>
    </lineage>
</organism>
<reference evidence="4 5" key="1">
    <citation type="submission" date="2016-10" db="EMBL/GenBank/DDBJ databases">
        <authorList>
            <person name="de Groot N.N."/>
        </authorList>
    </citation>
    <scope>NUCLEOTIDE SEQUENCE [LARGE SCALE GENOMIC DNA]</scope>
    <source>
        <strain evidence="4 5">CPCC 202808</strain>
    </source>
</reference>
<dbReference type="Proteomes" id="UP000199052">
    <property type="component" value="Unassembled WGS sequence"/>
</dbReference>
<protein>
    <submittedName>
        <fullName evidence="4">Acetyltransferase (GNAT) family protein</fullName>
    </submittedName>
</protein>
<dbReference type="Pfam" id="PF00583">
    <property type="entry name" value="Acetyltransf_1"/>
    <property type="match status" value="1"/>
</dbReference>
<gene>
    <name evidence="4" type="ORF">SAMN05421678_116175</name>
</gene>
<dbReference type="InterPro" id="IPR016181">
    <property type="entry name" value="Acyl_CoA_acyltransferase"/>
</dbReference>
<feature type="domain" description="N-acetyltransferase" evidence="3">
    <location>
        <begin position="1"/>
        <end position="141"/>
    </location>
</feature>
<keyword evidence="2" id="KW-0012">Acyltransferase</keyword>
<proteinExistence type="predicted"/>
<name>A0A1I2ZLT8_9ACTN</name>
<dbReference type="STRING" id="504797.SAMN05421678_116175"/>